<feature type="region of interest" description="Disordered" evidence="4">
    <location>
        <begin position="1"/>
        <end position="28"/>
    </location>
</feature>
<dbReference type="GO" id="GO:0003700">
    <property type="term" value="F:DNA-binding transcription factor activity"/>
    <property type="evidence" value="ECO:0007669"/>
    <property type="project" value="InterPro"/>
</dbReference>
<dbReference type="Gene3D" id="1.20.120.530">
    <property type="entry name" value="GntR ligand-binding domain-like"/>
    <property type="match status" value="1"/>
</dbReference>
<dbReference type="Pfam" id="PF07729">
    <property type="entry name" value="FCD"/>
    <property type="match status" value="1"/>
</dbReference>
<feature type="domain" description="HTH gntR-type" evidence="5">
    <location>
        <begin position="27"/>
        <end position="94"/>
    </location>
</feature>
<dbReference type="RefSeq" id="WP_133773284.1">
    <property type="nucleotide sequence ID" value="NZ_SNZR01000015.1"/>
</dbReference>
<protein>
    <submittedName>
        <fullName evidence="6">DNA-binding GntR family transcriptional regulator</fullName>
    </submittedName>
</protein>
<evidence type="ECO:0000313" key="6">
    <source>
        <dbReference type="EMBL" id="TDR88087.1"/>
    </source>
</evidence>
<dbReference type="InterPro" id="IPR036390">
    <property type="entry name" value="WH_DNA-bd_sf"/>
</dbReference>
<reference evidence="6 7" key="1">
    <citation type="submission" date="2019-03" db="EMBL/GenBank/DDBJ databases">
        <title>Genomic Encyclopedia of Type Strains, Phase IV (KMG-IV): sequencing the most valuable type-strain genomes for metagenomic binning, comparative biology and taxonomic classification.</title>
        <authorList>
            <person name="Goeker M."/>
        </authorList>
    </citation>
    <scope>NUCLEOTIDE SEQUENCE [LARGE SCALE GENOMIC DNA]</scope>
    <source>
        <strain evidence="6 7">DSM 25903</strain>
    </source>
</reference>
<dbReference type="PANTHER" id="PTHR43537">
    <property type="entry name" value="TRANSCRIPTIONAL REGULATOR, GNTR FAMILY"/>
    <property type="match status" value="1"/>
</dbReference>
<feature type="compositionally biased region" description="Basic and acidic residues" evidence="4">
    <location>
        <begin position="1"/>
        <end position="16"/>
    </location>
</feature>
<dbReference type="SMART" id="SM00345">
    <property type="entry name" value="HTH_GNTR"/>
    <property type="match status" value="1"/>
</dbReference>
<keyword evidence="3" id="KW-0804">Transcription</keyword>
<dbReference type="GO" id="GO:0003677">
    <property type="term" value="F:DNA binding"/>
    <property type="evidence" value="ECO:0007669"/>
    <property type="project" value="UniProtKB-KW"/>
</dbReference>
<comment type="caution">
    <text evidence="6">The sequence shown here is derived from an EMBL/GenBank/DDBJ whole genome shotgun (WGS) entry which is preliminary data.</text>
</comment>
<dbReference type="Pfam" id="PF00392">
    <property type="entry name" value="GntR"/>
    <property type="match status" value="1"/>
</dbReference>
<keyword evidence="1" id="KW-0805">Transcription regulation</keyword>
<evidence type="ECO:0000259" key="5">
    <source>
        <dbReference type="PROSITE" id="PS50949"/>
    </source>
</evidence>
<dbReference type="SUPFAM" id="SSF48008">
    <property type="entry name" value="GntR ligand-binding domain-like"/>
    <property type="match status" value="1"/>
</dbReference>
<dbReference type="EMBL" id="SNZR01000015">
    <property type="protein sequence ID" value="TDR88087.1"/>
    <property type="molecule type" value="Genomic_DNA"/>
</dbReference>
<evidence type="ECO:0000256" key="2">
    <source>
        <dbReference type="ARBA" id="ARBA00023125"/>
    </source>
</evidence>
<dbReference type="PROSITE" id="PS50949">
    <property type="entry name" value="HTH_GNTR"/>
    <property type="match status" value="1"/>
</dbReference>
<evidence type="ECO:0000313" key="7">
    <source>
        <dbReference type="Proteomes" id="UP000295122"/>
    </source>
</evidence>
<evidence type="ECO:0000256" key="3">
    <source>
        <dbReference type="ARBA" id="ARBA00023163"/>
    </source>
</evidence>
<evidence type="ECO:0000256" key="1">
    <source>
        <dbReference type="ARBA" id="ARBA00023015"/>
    </source>
</evidence>
<keyword evidence="2 6" id="KW-0238">DNA-binding</keyword>
<dbReference type="InterPro" id="IPR000524">
    <property type="entry name" value="Tscrpt_reg_HTH_GntR"/>
</dbReference>
<organism evidence="6 7">
    <name type="scientific">Enterovirga rhinocerotis</name>
    <dbReference type="NCBI Taxonomy" id="1339210"/>
    <lineage>
        <taxon>Bacteria</taxon>
        <taxon>Pseudomonadati</taxon>
        <taxon>Pseudomonadota</taxon>
        <taxon>Alphaproteobacteria</taxon>
        <taxon>Hyphomicrobiales</taxon>
        <taxon>Methylobacteriaceae</taxon>
        <taxon>Enterovirga</taxon>
    </lineage>
</organism>
<dbReference type="SUPFAM" id="SSF46785">
    <property type="entry name" value="Winged helix' DNA-binding domain"/>
    <property type="match status" value="1"/>
</dbReference>
<dbReference type="Gene3D" id="1.10.10.10">
    <property type="entry name" value="Winged helix-like DNA-binding domain superfamily/Winged helix DNA-binding domain"/>
    <property type="match status" value="1"/>
</dbReference>
<sequence length="245" mass="27377">MADDARATSDDARPDRPPASTEAGLRRTSTDRVYGELRRKVIDSDLAPGSQILEQDLATMLGVSRTPVREALIRLENEGLVEIIPRHGVRIVPVSLTDMREIYEVCVSLESTAAGLAAAAALPPDAIDELTAICELMTTSLDGGDIERWALEDEAFHLKVVEFSGNRRLREIVSNCWDQVHRARLFTLRLQPHPQPAKSIQEHHDIIAAIREGASERASELMREHRRRGGAVQMDIIRNYKFNNL</sequence>
<dbReference type="CDD" id="cd07377">
    <property type="entry name" value="WHTH_GntR"/>
    <property type="match status" value="1"/>
</dbReference>
<dbReference type="Proteomes" id="UP000295122">
    <property type="component" value="Unassembled WGS sequence"/>
</dbReference>
<dbReference type="InterPro" id="IPR008920">
    <property type="entry name" value="TF_FadR/GntR_C"/>
</dbReference>
<dbReference type="InterPro" id="IPR036388">
    <property type="entry name" value="WH-like_DNA-bd_sf"/>
</dbReference>
<dbReference type="OrthoDB" id="9789310at2"/>
<name>A0A4R7BV61_9HYPH</name>
<dbReference type="PANTHER" id="PTHR43537:SF5">
    <property type="entry name" value="UXU OPERON TRANSCRIPTIONAL REGULATOR"/>
    <property type="match status" value="1"/>
</dbReference>
<dbReference type="SMART" id="SM00895">
    <property type="entry name" value="FCD"/>
    <property type="match status" value="1"/>
</dbReference>
<gene>
    <name evidence="6" type="ORF">EV668_3954</name>
</gene>
<evidence type="ECO:0000256" key="4">
    <source>
        <dbReference type="SAM" id="MobiDB-lite"/>
    </source>
</evidence>
<dbReference type="AlphaFoldDB" id="A0A4R7BV61"/>
<dbReference type="InterPro" id="IPR011711">
    <property type="entry name" value="GntR_C"/>
</dbReference>
<keyword evidence="7" id="KW-1185">Reference proteome</keyword>
<proteinExistence type="predicted"/>
<accession>A0A4R7BV61</accession>
<dbReference type="PRINTS" id="PR00035">
    <property type="entry name" value="HTHGNTR"/>
</dbReference>